<evidence type="ECO:0000313" key="3">
    <source>
        <dbReference type="Proteomes" id="UP000628463"/>
    </source>
</evidence>
<keyword evidence="3" id="KW-1185">Reference proteome</keyword>
<keyword evidence="1" id="KW-0472">Membrane</keyword>
<comment type="caution">
    <text evidence="2">The sequence shown here is derived from an EMBL/GenBank/DDBJ whole genome shotgun (WGS) entry which is preliminary data.</text>
</comment>
<sequence>MNKKKRILIKLSVCLFVIVFAVLYFISPRQIIKRTVMRYERDFTIPVFCRQVRFEYDIKTGSYCGKFEISKRQADKILEKLNYLYDRSYVYFWKKKIMEDKYAQILDSTILNSTIIWNLLLESEDTGEILHNRKDIKSEGLFEESWLTEADAEILAIYNIYADKYLNYTLYQYDGKERNSFVTVYKNKQNKYYISIKYVVYTELEDCGGPNLK</sequence>
<reference evidence="2 3" key="1">
    <citation type="submission" date="2020-08" db="EMBL/GenBank/DDBJ databases">
        <title>Genome public.</title>
        <authorList>
            <person name="Liu C."/>
            <person name="Sun Q."/>
        </authorList>
    </citation>
    <scope>NUCLEOTIDE SEQUENCE [LARGE SCALE GENOMIC DNA]</scope>
    <source>
        <strain evidence="2 3">NSJ-43</strain>
    </source>
</reference>
<evidence type="ECO:0000313" key="2">
    <source>
        <dbReference type="EMBL" id="MBC5680310.1"/>
    </source>
</evidence>
<organism evidence="2 3">
    <name type="scientific">Lachnospira hominis</name>
    <name type="common">ex Liu et al. 2021</name>
    <dbReference type="NCBI Taxonomy" id="2763051"/>
    <lineage>
        <taxon>Bacteria</taxon>
        <taxon>Bacillati</taxon>
        <taxon>Bacillota</taxon>
        <taxon>Clostridia</taxon>
        <taxon>Lachnospirales</taxon>
        <taxon>Lachnospiraceae</taxon>
        <taxon>Lachnospira</taxon>
    </lineage>
</organism>
<proteinExistence type="predicted"/>
<dbReference type="Proteomes" id="UP000628463">
    <property type="component" value="Unassembled WGS sequence"/>
</dbReference>
<dbReference type="EMBL" id="JACOPD010000003">
    <property type="protein sequence ID" value="MBC5680310.1"/>
    <property type="molecule type" value="Genomic_DNA"/>
</dbReference>
<accession>A0ABR7FYP4</accession>
<protein>
    <submittedName>
        <fullName evidence="2">Uncharacterized protein</fullName>
    </submittedName>
</protein>
<keyword evidence="1" id="KW-1133">Transmembrane helix</keyword>
<name>A0ABR7FYP4_9FIRM</name>
<dbReference type="RefSeq" id="WP_186836401.1">
    <property type="nucleotide sequence ID" value="NZ_JACOPD010000003.1"/>
</dbReference>
<gene>
    <name evidence="2" type="ORF">H8S01_04945</name>
</gene>
<evidence type="ECO:0000256" key="1">
    <source>
        <dbReference type="SAM" id="Phobius"/>
    </source>
</evidence>
<feature type="transmembrane region" description="Helical" evidence="1">
    <location>
        <begin position="7"/>
        <end position="26"/>
    </location>
</feature>
<keyword evidence="1" id="KW-0812">Transmembrane</keyword>